<evidence type="ECO:0000313" key="1">
    <source>
        <dbReference type="EMBL" id="CAJ2669907.1"/>
    </source>
</evidence>
<organism evidence="1 2">
    <name type="scientific">Trifolium pratense</name>
    <name type="common">Red clover</name>
    <dbReference type="NCBI Taxonomy" id="57577"/>
    <lineage>
        <taxon>Eukaryota</taxon>
        <taxon>Viridiplantae</taxon>
        <taxon>Streptophyta</taxon>
        <taxon>Embryophyta</taxon>
        <taxon>Tracheophyta</taxon>
        <taxon>Spermatophyta</taxon>
        <taxon>Magnoliopsida</taxon>
        <taxon>eudicotyledons</taxon>
        <taxon>Gunneridae</taxon>
        <taxon>Pentapetalae</taxon>
        <taxon>rosids</taxon>
        <taxon>fabids</taxon>
        <taxon>Fabales</taxon>
        <taxon>Fabaceae</taxon>
        <taxon>Papilionoideae</taxon>
        <taxon>50 kb inversion clade</taxon>
        <taxon>NPAAA clade</taxon>
        <taxon>Hologalegina</taxon>
        <taxon>IRL clade</taxon>
        <taxon>Trifolieae</taxon>
        <taxon>Trifolium</taxon>
    </lineage>
</organism>
<sequence length="466" mass="51525">MEEKPHVVVVPSAGFTHLVPILEFSKRLVNLHPQFHITCIIPSIGSPPSSSKSYLQTLPPTISSIFLPPISLDQLPDTEILAVQIELSVKLSLSYIKQELKTLISGSKVVAIVVDVFAHDVFDLAKDFNLLFYVYLPLAAMILSTYFYSSKLDEILSNESRDPNELIKIPGCVGFDLNDLPIPFRFRSNIGYTKFLERAKKIHLFDGIFVNSFVEFEEDAIKGLKEVKKKPMVFPVGPIIQKVSIGDENGSKCLTWLEKQEPKSVLFVSFGSGGTLSQDQVNELAYGLELSGKKFLWILRLPNGVANATYFVGENEIDDPLKFLPNGFLERTKEQGLVVPCWGPQIQVLEHSSTGGFLSHCGWNSVLESVVYGVPVIAWPLFAEQGMNAAMLCDGVKVALRPKVNDGGLVERDEIVKVVKGLFDGEEGVEIRRRIECLKSVANDAIDELGSSTKALSEVVAIWNGI</sequence>
<name>A0ACB0LK52_TRIPR</name>
<dbReference type="EMBL" id="CASHSV030000615">
    <property type="protein sequence ID" value="CAJ2669907.1"/>
    <property type="molecule type" value="Genomic_DNA"/>
</dbReference>
<keyword evidence="2" id="KW-1185">Reference proteome</keyword>
<dbReference type="Proteomes" id="UP001177021">
    <property type="component" value="Unassembled WGS sequence"/>
</dbReference>
<evidence type="ECO:0000313" key="2">
    <source>
        <dbReference type="Proteomes" id="UP001177021"/>
    </source>
</evidence>
<proteinExistence type="predicted"/>
<comment type="caution">
    <text evidence="1">The sequence shown here is derived from an EMBL/GenBank/DDBJ whole genome shotgun (WGS) entry which is preliminary data.</text>
</comment>
<reference evidence="1" key="1">
    <citation type="submission" date="2023-10" db="EMBL/GenBank/DDBJ databases">
        <authorList>
            <person name="Rodriguez Cubillos JULIANA M."/>
            <person name="De Vega J."/>
        </authorList>
    </citation>
    <scope>NUCLEOTIDE SEQUENCE</scope>
</reference>
<protein>
    <submittedName>
        <fullName evidence="1">Uncharacterized protein</fullName>
    </submittedName>
</protein>
<gene>
    <name evidence="1" type="ORF">MILVUS5_LOCUS34028</name>
</gene>
<accession>A0ACB0LK52</accession>